<dbReference type="EMBL" id="CAAALY010250850">
    <property type="protein sequence ID" value="VEL35865.1"/>
    <property type="molecule type" value="Genomic_DNA"/>
</dbReference>
<name>A0A3S5ARC1_9PLAT</name>
<organism evidence="1 2">
    <name type="scientific">Protopolystoma xenopodis</name>
    <dbReference type="NCBI Taxonomy" id="117903"/>
    <lineage>
        <taxon>Eukaryota</taxon>
        <taxon>Metazoa</taxon>
        <taxon>Spiralia</taxon>
        <taxon>Lophotrochozoa</taxon>
        <taxon>Platyhelminthes</taxon>
        <taxon>Monogenea</taxon>
        <taxon>Polyopisthocotylea</taxon>
        <taxon>Polystomatidea</taxon>
        <taxon>Polystomatidae</taxon>
        <taxon>Protopolystoma</taxon>
    </lineage>
</organism>
<sequence>MGNHAPPIPELLPTYFVIATETHATKSWYSCRLGSSVAYFAARTNCPTAALSSSAYLGDTACWAETFLSPHASKLPSTTWHRLNSG</sequence>
<accession>A0A3S5ARC1</accession>
<protein>
    <submittedName>
        <fullName evidence="1">Uncharacterized protein</fullName>
    </submittedName>
</protein>
<evidence type="ECO:0000313" key="1">
    <source>
        <dbReference type="EMBL" id="VEL35865.1"/>
    </source>
</evidence>
<comment type="caution">
    <text evidence="1">The sequence shown here is derived from an EMBL/GenBank/DDBJ whole genome shotgun (WGS) entry which is preliminary data.</text>
</comment>
<dbReference type="AlphaFoldDB" id="A0A3S5ARC1"/>
<keyword evidence="2" id="KW-1185">Reference proteome</keyword>
<proteinExistence type="predicted"/>
<reference evidence="1" key="1">
    <citation type="submission" date="2018-11" db="EMBL/GenBank/DDBJ databases">
        <authorList>
            <consortium name="Pathogen Informatics"/>
        </authorList>
    </citation>
    <scope>NUCLEOTIDE SEQUENCE</scope>
</reference>
<evidence type="ECO:0000313" key="2">
    <source>
        <dbReference type="Proteomes" id="UP000784294"/>
    </source>
</evidence>
<dbReference type="Proteomes" id="UP000784294">
    <property type="component" value="Unassembled WGS sequence"/>
</dbReference>
<gene>
    <name evidence="1" type="ORF">PXEA_LOCUS29305</name>
</gene>